<name>A0A1M4U2A6_9THEO</name>
<evidence type="ECO:0000256" key="1">
    <source>
        <dbReference type="SAM" id="Phobius"/>
    </source>
</evidence>
<organism evidence="2 3">
    <name type="scientific">Thermoanaerobacter uzonensis DSM 18761</name>
    <dbReference type="NCBI Taxonomy" id="1123369"/>
    <lineage>
        <taxon>Bacteria</taxon>
        <taxon>Bacillati</taxon>
        <taxon>Bacillota</taxon>
        <taxon>Clostridia</taxon>
        <taxon>Thermoanaerobacterales</taxon>
        <taxon>Thermoanaerobacteraceae</taxon>
        <taxon>Thermoanaerobacter</taxon>
    </lineage>
</organism>
<evidence type="ECO:0000313" key="3">
    <source>
        <dbReference type="Proteomes" id="UP000184127"/>
    </source>
</evidence>
<feature type="transmembrane region" description="Helical" evidence="1">
    <location>
        <begin position="499"/>
        <end position="523"/>
    </location>
</feature>
<sequence length="524" mass="59844">MSKKAVSILLVVIISLLLISYHFYEFLKVFSSNPSDMWSRDLTVGEKNLNMPSPLFWDGGSVYGIWTNDTGFAISQIYPFSKDTKKIFIKNFNETSVKNVEYYKGKIYWSENDNINEMETNGDNYENLNIIAVNFKIVDDYIITVNSQGIEIFNIANNFKKLSEVNLKNVSQIDAVHKNGTLYVSVLVDDKQEYKIYYLSYDIKGQRWSTPVEVYKLPQTATSKLDNIKIGYDKKVYIFYNLTSKTSSNVYYFYFDPQNSKGFEPRKLELNVYGKIPSPDVGAFDIKQFQDGIAGVFSALSSYNIIGQSRVEGTEIIYAFFKDGDIVKVKSVTKEGGWASEPYLLNAPKGLFLSWIEAGGFYKYIVKVASTNPEFIKQVGGIRKLDIQNALSLCTFSISAALLLGFIMTFSVSLPGYGWLLFVMLFEPRRFKNESINSFYIGMSLYGAAKYFFYPPQVIKNSMEQILFPYNLNIIPILTLILSFALVKMYFGGKKFNSNFAAFTFMVIIDSLFINLFYAPFLIK</sequence>
<gene>
    <name evidence="2" type="ORF">SAMN02745195_00584</name>
</gene>
<feature type="transmembrane region" description="Helical" evidence="1">
    <location>
        <begin position="7"/>
        <end position="24"/>
    </location>
</feature>
<dbReference type="Proteomes" id="UP000184127">
    <property type="component" value="Unassembled WGS sequence"/>
</dbReference>
<dbReference type="EMBL" id="FQUR01000007">
    <property type="protein sequence ID" value="SHE50951.1"/>
    <property type="molecule type" value="Genomic_DNA"/>
</dbReference>
<keyword evidence="3" id="KW-1185">Reference proteome</keyword>
<keyword evidence="1" id="KW-0472">Membrane</keyword>
<keyword evidence="1" id="KW-1133">Transmembrane helix</keyword>
<protein>
    <submittedName>
        <fullName evidence="2">Uncharacterized protein</fullName>
    </submittedName>
</protein>
<feature type="transmembrane region" description="Helical" evidence="1">
    <location>
        <begin position="466"/>
        <end position="487"/>
    </location>
</feature>
<reference evidence="3" key="1">
    <citation type="submission" date="2016-11" db="EMBL/GenBank/DDBJ databases">
        <authorList>
            <person name="Varghese N."/>
            <person name="Submissions S."/>
        </authorList>
    </citation>
    <scope>NUCLEOTIDE SEQUENCE [LARGE SCALE GENOMIC DNA]</scope>
    <source>
        <strain evidence="3">DSM 18761</strain>
    </source>
</reference>
<keyword evidence="1" id="KW-0812">Transmembrane</keyword>
<accession>A0A1M4U2A6</accession>
<evidence type="ECO:0000313" key="2">
    <source>
        <dbReference type="EMBL" id="SHE50951.1"/>
    </source>
</evidence>
<feature type="transmembrane region" description="Helical" evidence="1">
    <location>
        <begin position="401"/>
        <end position="426"/>
    </location>
</feature>
<dbReference type="AlphaFoldDB" id="A0A1M4U2A6"/>
<proteinExistence type="predicted"/>
<dbReference type="RefSeq" id="WP_072967324.1">
    <property type="nucleotide sequence ID" value="NZ_FQUR01000007.1"/>
</dbReference>
<feature type="transmembrane region" description="Helical" evidence="1">
    <location>
        <begin position="438"/>
        <end position="454"/>
    </location>
</feature>